<dbReference type="InterPro" id="IPR015422">
    <property type="entry name" value="PyrdxlP-dep_Trfase_small"/>
</dbReference>
<dbReference type="PANTHER" id="PTHR13693">
    <property type="entry name" value="CLASS II AMINOTRANSFERASE/8-AMINO-7-OXONONANOATE SYNTHASE"/>
    <property type="match status" value="1"/>
</dbReference>
<name>A0ABT8C1X6_9VIBR</name>
<feature type="domain" description="Aminotransferase class I/classII large" evidence="3">
    <location>
        <begin position="78"/>
        <end position="388"/>
    </location>
</feature>
<evidence type="ECO:0000313" key="4">
    <source>
        <dbReference type="EMBL" id="MDN3612353.1"/>
    </source>
</evidence>
<comment type="cofactor">
    <cofactor evidence="1">
        <name>pyridoxal 5'-phosphate</name>
        <dbReference type="ChEBI" id="CHEBI:597326"/>
    </cofactor>
</comment>
<evidence type="ECO:0000256" key="1">
    <source>
        <dbReference type="ARBA" id="ARBA00001933"/>
    </source>
</evidence>
<dbReference type="InterPro" id="IPR004839">
    <property type="entry name" value="Aminotransferase_I/II_large"/>
</dbReference>
<reference evidence="5" key="1">
    <citation type="journal article" date="2019" name="Int. J. Syst. Evol. Microbiol.">
        <title>The Global Catalogue of Microorganisms (GCM) 10K type strain sequencing project: providing services to taxonomists for standard genome sequencing and annotation.</title>
        <authorList>
            <consortium name="The Broad Institute Genomics Platform"/>
            <consortium name="The Broad Institute Genome Sequencing Center for Infectious Disease"/>
            <person name="Wu L."/>
            <person name="Ma J."/>
        </authorList>
    </citation>
    <scope>NUCLEOTIDE SEQUENCE [LARGE SCALE GENOMIC DNA]</scope>
    <source>
        <strain evidence="5">CECT 7398</strain>
    </source>
</reference>
<evidence type="ECO:0000313" key="5">
    <source>
        <dbReference type="Proteomes" id="UP001238540"/>
    </source>
</evidence>
<dbReference type="SUPFAM" id="SSF53383">
    <property type="entry name" value="PLP-dependent transferases"/>
    <property type="match status" value="1"/>
</dbReference>
<accession>A0ABT8C1X6</accession>
<dbReference type="Gene3D" id="3.90.1150.10">
    <property type="entry name" value="Aspartate Aminotransferase, domain 1"/>
    <property type="match status" value="1"/>
</dbReference>
<gene>
    <name evidence="4" type="ORF">QWZ16_22405</name>
</gene>
<evidence type="ECO:0000256" key="2">
    <source>
        <dbReference type="ARBA" id="ARBA00022679"/>
    </source>
</evidence>
<comment type="caution">
    <text evidence="4">The sequence shown here is derived from an EMBL/GenBank/DDBJ whole genome shotgun (WGS) entry which is preliminary data.</text>
</comment>
<dbReference type="InterPro" id="IPR015424">
    <property type="entry name" value="PyrdxlP-dep_Trfase"/>
</dbReference>
<dbReference type="InterPro" id="IPR050087">
    <property type="entry name" value="AON_synthase_class-II"/>
</dbReference>
<dbReference type="Proteomes" id="UP001238540">
    <property type="component" value="Unassembled WGS sequence"/>
</dbReference>
<dbReference type="EMBL" id="JAUFQC010000027">
    <property type="protein sequence ID" value="MDN3612353.1"/>
    <property type="molecule type" value="Genomic_DNA"/>
</dbReference>
<sequence length="443" mass="49200">MEKRLNDFYLYAKDMVNNNIAHLDLDDIFDDGKYLSLDGHKMRNYGSCSYLCVENDVRLKYAAIEEIERTGTQLSASRAYMSHPLYKTLETKLDRLFGGHVLLTSTTTLGHMSALPVLVEKGDLLIVDQQAHSSIQLSAKVVAASGAEVRIIKHNDVQAVESLLKEGQHYRKIWFATDGVFSMYGDLAPLDELRTMLTQYDNFWLYIDDAHGAGWRGKHGKGYVLGEHDLDEKSVVAISFSKCFGVAGGGIVLPNKELYELVRYCGPAFSFGGPLQPANLAALNASLDLFMSEELETLQTQLFDLINYFNQKVSDHGLPLIAETSSPIRFIAIGNELVTRDVINDLMRKGIYVNIGAFPAVGKGKSGLRIALNISHTNDDIDALCNHICDSLKLRLTKESEQLGAGYTEHVLLPAFAKEISQKSAINKILNASWSQTSLEENR</sequence>
<proteinExistence type="predicted"/>
<organism evidence="4 5">
    <name type="scientific">Vibrio ostreicida</name>
    <dbReference type="NCBI Taxonomy" id="526588"/>
    <lineage>
        <taxon>Bacteria</taxon>
        <taxon>Pseudomonadati</taxon>
        <taxon>Pseudomonadota</taxon>
        <taxon>Gammaproteobacteria</taxon>
        <taxon>Vibrionales</taxon>
        <taxon>Vibrionaceae</taxon>
        <taxon>Vibrio</taxon>
    </lineage>
</organism>
<dbReference type="Gene3D" id="3.40.640.10">
    <property type="entry name" value="Type I PLP-dependent aspartate aminotransferase-like (Major domain)"/>
    <property type="match status" value="1"/>
</dbReference>
<protein>
    <submittedName>
        <fullName evidence="4">Aminotransferase class I/II-fold pyridoxal phosphate-dependent enzyme</fullName>
    </submittedName>
</protein>
<dbReference type="GO" id="GO:0008483">
    <property type="term" value="F:transaminase activity"/>
    <property type="evidence" value="ECO:0007669"/>
    <property type="project" value="UniProtKB-KW"/>
</dbReference>
<keyword evidence="4" id="KW-0032">Aminotransferase</keyword>
<dbReference type="PANTHER" id="PTHR13693:SF3">
    <property type="entry name" value="LD36009P"/>
    <property type="match status" value="1"/>
</dbReference>
<evidence type="ECO:0000259" key="3">
    <source>
        <dbReference type="Pfam" id="PF00155"/>
    </source>
</evidence>
<dbReference type="Pfam" id="PF00155">
    <property type="entry name" value="Aminotran_1_2"/>
    <property type="match status" value="1"/>
</dbReference>
<dbReference type="RefSeq" id="WP_076589766.1">
    <property type="nucleotide sequence ID" value="NZ_JABEYA020000010.1"/>
</dbReference>
<dbReference type="InterPro" id="IPR015421">
    <property type="entry name" value="PyrdxlP-dep_Trfase_major"/>
</dbReference>
<keyword evidence="2" id="KW-0808">Transferase</keyword>
<keyword evidence="5" id="KW-1185">Reference proteome</keyword>